<keyword evidence="1" id="KW-1133">Transmembrane helix</keyword>
<dbReference type="Proteomes" id="UP001195903">
    <property type="component" value="Unassembled WGS sequence"/>
</dbReference>
<feature type="transmembrane region" description="Helical" evidence="1">
    <location>
        <begin position="38"/>
        <end position="58"/>
    </location>
</feature>
<organism evidence="2 3">
    <name type="scientific">Shewanella jiangmenensis</name>
    <dbReference type="NCBI Taxonomy" id="2837387"/>
    <lineage>
        <taxon>Bacteria</taxon>
        <taxon>Pseudomonadati</taxon>
        <taxon>Pseudomonadota</taxon>
        <taxon>Gammaproteobacteria</taxon>
        <taxon>Alteromonadales</taxon>
        <taxon>Shewanellaceae</taxon>
        <taxon>Shewanella</taxon>
    </lineage>
</organism>
<dbReference type="EMBL" id="JAHEPS010000004">
    <property type="protein sequence ID" value="MBT1445274.1"/>
    <property type="molecule type" value="Genomic_DNA"/>
</dbReference>
<accession>A0ABS5V486</accession>
<keyword evidence="1" id="KW-0812">Transmembrane</keyword>
<gene>
    <name evidence="2" type="ORF">KJI95_12150</name>
</gene>
<name>A0ABS5V486_9GAMM</name>
<feature type="transmembrane region" description="Helical" evidence="1">
    <location>
        <begin position="89"/>
        <end position="107"/>
    </location>
</feature>
<keyword evidence="1" id="KW-0472">Membrane</keyword>
<sequence length="108" mass="11391">MSTLCLFLLSLGSFALLALCQFGHYRSAFGRAPSEQRAATLKYAGLLQLCIGAVAAIYLQGGYGIILYICLWIPAAFTVVMLLGKSARLLPTAAVAIVPALALLPFAV</sequence>
<dbReference type="InterPro" id="IPR021762">
    <property type="entry name" value="DUF3325"/>
</dbReference>
<proteinExistence type="predicted"/>
<dbReference type="RefSeq" id="WP_214507473.1">
    <property type="nucleotide sequence ID" value="NZ_JAHEPS010000004.1"/>
</dbReference>
<protein>
    <submittedName>
        <fullName evidence="2">DUF3325 family protein</fullName>
    </submittedName>
</protein>
<comment type="caution">
    <text evidence="2">The sequence shown here is derived from an EMBL/GenBank/DDBJ whole genome shotgun (WGS) entry which is preliminary data.</text>
</comment>
<keyword evidence="3" id="KW-1185">Reference proteome</keyword>
<evidence type="ECO:0000313" key="3">
    <source>
        <dbReference type="Proteomes" id="UP001195903"/>
    </source>
</evidence>
<feature type="transmembrane region" description="Helical" evidence="1">
    <location>
        <begin position="65"/>
        <end position="83"/>
    </location>
</feature>
<evidence type="ECO:0000256" key="1">
    <source>
        <dbReference type="SAM" id="Phobius"/>
    </source>
</evidence>
<reference evidence="2 3" key="1">
    <citation type="submission" date="2021-05" db="EMBL/GenBank/DDBJ databases">
        <title>Shewanella sp. JM162201.</title>
        <authorList>
            <person name="Xu S."/>
            <person name="Li A."/>
        </authorList>
    </citation>
    <scope>NUCLEOTIDE SEQUENCE [LARGE SCALE GENOMIC DNA]</scope>
    <source>
        <strain evidence="2 3">JM162201</strain>
    </source>
</reference>
<dbReference type="Pfam" id="PF11804">
    <property type="entry name" value="DUF3325"/>
    <property type="match status" value="1"/>
</dbReference>
<evidence type="ECO:0000313" key="2">
    <source>
        <dbReference type="EMBL" id="MBT1445274.1"/>
    </source>
</evidence>